<keyword evidence="3 8" id="KW-0418">Kinase</keyword>
<dbReference type="PROSITE" id="PS00108">
    <property type="entry name" value="PROTEIN_KINASE_ST"/>
    <property type="match status" value="1"/>
</dbReference>
<accession>A0ABS5L4K2</accession>
<name>A0ABS5L4K2_9ACTN</name>
<feature type="binding site" evidence="5">
    <location>
        <position position="43"/>
    </location>
    <ligand>
        <name>ATP</name>
        <dbReference type="ChEBI" id="CHEBI:30616"/>
    </ligand>
</feature>
<evidence type="ECO:0000256" key="5">
    <source>
        <dbReference type="PROSITE-ProRule" id="PRU10141"/>
    </source>
</evidence>
<dbReference type="PROSITE" id="PS00107">
    <property type="entry name" value="PROTEIN_KINASE_ATP"/>
    <property type="match status" value="1"/>
</dbReference>
<dbReference type="InterPro" id="IPR000719">
    <property type="entry name" value="Prot_kinase_dom"/>
</dbReference>
<dbReference type="InterPro" id="IPR017441">
    <property type="entry name" value="Protein_kinase_ATP_BS"/>
</dbReference>
<comment type="caution">
    <text evidence="8">The sequence shown here is derived from an EMBL/GenBank/DDBJ whole genome shotgun (WGS) entry which is preliminary data.</text>
</comment>
<proteinExistence type="predicted"/>
<protein>
    <submittedName>
        <fullName evidence="8">Serine/threonine protein kinase</fullName>
    </submittedName>
</protein>
<evidence type="ECO:0000256" key="1">
    <source>
        <dbReference type="ARBA" id="ARBA00022679"/>
    </source>
</evidence>
<dbReference type="EMBL" id="JAAFYZ010000233">
    <property type="protein sequence ID" value="MBS2553144.1"/>
    <property type="molecule type" value="Genomic_DNA"/>
</dbReference>
<dbReference type="InterPro" id="IPR011009">
    <property type="entry name" value="Kinase-like_dom_sf"/>
</dbReference>
<dbReference type="Gene3D" id="1.10.510.10">
    <property type="entry name" value="Transferase(Phosphotransferase) domain 1"/>
    <property type="match status" value="1"/>
</dbReference>
<evidence type="ECO:0000256" key="6">
    <source>
        <dbReference type="SAM" id="MobiDB-lite"/>
    </source>
</evidence>
<dbReference type="InterPro" id="IPR008271">
    <property type="entry name" value="Ser/Thr_kinase_AS"/>
</dbReference>
<organism evidence="8 9">
    <name type="scientific">Catenulispora pinistramenti</name>
    <dbReference type="NCBI Taxonomy" id="2705254"/>
    <lineage>
        <taxon>Bacteria</taxon>
        <taxon>Bacillati</taxon>
        <taxon>Actinomycetota</taxon>
        <taxon>Actinomycetes</taxon>
        <taxon>Catenulisporales</taxon>
        <taxon>Catenulisporaceae</taxon>
        <taxon>Catenulispora</taxon>
    </lineage>
</organism>
<dbReference type="CDD" id="cd14014">
    <property type="entry name" value="STKc_PknB_like"/>
    <property type="match status" value="1"/>
</dbReference>
<keyword evidence="2 5" id="KW-0547">Nucleotide-binding</keyword>
<keyword evidence="1" id="KW-0808">Transferase</keyword>
<evidence type="ECO:0000256" key="4">
    <source>
        <dbReference type="ARBA" id="ARBA00022840"/>
    </source>
</evidence>
<dbReference type="PANTHER" id="PTHR43289">
    <property type="entry name" value="MITOGEN-ACTIVATED PROTEIN KINASE KINASE KINASE 20-RELATED"/>
    <property type="match status" value="1"/>
</dbReference>
<reference evidence="8 9" key="1">
    <citation type="submission" date="2020-02" db="EMBL/GenBank/DDBJ databases">
        <title>Acidophilic actinobacteria isolated from forest soil.</title>
        <authorList>
            <person name="Golinska P."/>
        </authorList>
    </citation>
    <scope>NUCLEOTIDE SEQUENCE [LARGE SCALE GENOMIC DNA]</scope>
    <source>
        <strain evidence="8 9">NL8</strain>
    </source>
</reference>
<keyword evidence="8" id="KW-0723">Serine/threonine-protein kinase</keyword>
<evidence type="ECO:0000313" key="8">
    <source>
        <dbReference type="EMBL" id="MBS2553144.1"/>
    </source>
</evidence>
<feature type="compositionally biased region" description="Low complexity" evidence="6">
    <location>
        <begin position="373"/>
        <end position="391"/>
    </location>
</feature>
<dbReference type="Proteomes" id="UP000730482">
    <property type="component" value="Unassembled WGS sequence"/>
</dbReference>
<gene>
    <name evidence="8" type="ORF">KGQ19_40450</name>
</gene>
<sequence length="513" mass="52494">MEPLSPRDPRQVGAYRLLARLGGGGMGQVYLGRTPGGRTVAVKLVRAEYAADENFRHRFRYEVQAARRVGGRWSVPVLDADTDGPLPWVATGYVAGPDLRSAVDTFGPLPPTTLRALGTGLAEALQTVHGLGLVHRDVKPPNVLLAPDGPRLIDFGIARALDGEAAALTGTGMLIGSPGYVSPEQAAGQQAGPASDVFALGAVLAFAATGRAPFGGDVGAPVLLYRVLHEEPDLTGVPEPLRGIVLACLAKDPARRPQLAELREHLNAVGPSAEQSGWLPPAIADAVARLAAQVLDFDSPRTGPQDGFTATMPGAPPGPGPIPMTVPGPPVTISGYAPGPERRRNRRLLPVVAIATAAVVIGGVVVLATRGHGDSPGSAAAPPTPTSSAAGQIPSAFLGSWSGSISLPGQSQYTTFPFHVTIRQAQGNDGTGQASVTVDGTTCSFTNDFESATSTQLDLISGPSTGGPACATTSPIKQVYTLSSPATITVALVGAAPAVPGQQNELTGLLSKN</sequence>
<evidence type="ECO:0000256" key="3">
    <source>
        <dbReference type="ARBA" id="ARBA00022777"/>
    </source>
</evidence>
<feature type="region of interest" description="Disordered" evidence="6">
    <location>
        <begin position="373"/>
        <end position="392"/>
    </location>
</feature>
<keyword evidence="9" id="KW-1185">Reference proteome</keyword>
<dbReference type="PANTHER" id="PTHR43289:SF34">
    <property type="entry name" value="SERINE_THREONINE-PROTEIN KINASE YBDM-RELATED"/>
    <property type="match status" value="1"/>
</dbReference>
<evidence type="ECO:0000313" key="9">
    <source>
        <dbReference type="Proteomes" id="UP000730482"/>
    </source>
</evidence>
<dbReference type="Pfam" id="PF00069">
    <property type="entry name" value="Pkinase"/>
    <property type="match status" value="1"/>
</dbReference>
<dbReference type="SUPFAM" id="SSF56112">
    <property type="entry name" value="Protein kinase-like (PK-like)"/>
    <property type="match status" value="1"/>
</dbReference>
<evidence type="ECO:0000259" key="7">
    <source>
        <dbReference type="PROSITE" id="PS50011"/>
    </source>
</evidence>
<dbReference type="PROSITE" id="PS50011">
    <property type="entry name" value="PROTEIN_KINASE_DOM"/>
    <property type="match status" value="1"/>
</dbReference>
<evidence type="ECO:0000256" key="2">
    <source>
        <dbReference type="ARBA" id="ARBA00022741"/>
    </source>
</evidence>
<dbReference type="RefSeq" id="WP_212019403.1">
    <property type="nucleotide sequence ID" value="NZ_JAAFYZ010000233.1"/>
</dbReference>
<dbReference type="SMART" id="SM00220">
    <property type="entry name" value="S_TKc"/>
    <property type="match status" value="1"/>
</dbReference>
<keyword evidence="4 5" id="KW-0067">ATP-binding</keyword>
<dbReference type="Gene3D" id="3.30.200.20">
    <property type="entry name" value="Phosphorylase Kinase, domain 1"/>
    <property type="match status" value="1"/>
</dbReference>
<feature type="domain" description="Protein kinase" evidence="7">
    <location>
        <begin position="15"/>
        <end position="268"/>
    </location>
</feature>
<dbReference type="GO" id="GO:0004674">
    <property type="term" value="F:protein serine/threonine kinase activity"/>
    <property type="evidence" value="ECO:0007669"/>
    <property type="project" value="UniProtKB-KW"/>
</dbReference>